<comment type="similarity">
    <text evidence="2">Belongs to the TBCE family.</text>
</comment>
<dbReference type="PROSITE" id="PS51450">
    <property type="entry name" value="LRR"/>
    <property type="match status" value="1"/>
</dbReference>
<dbReference type="InterPro" id="IPR036859">
    <property type="entry name" value="CAP-Gly_dom_sf"/>
</dbReference>
<evidence type="ECO:0000256" key="7">
    <source>
        <dbReference type="ARBA" id="ARBA00023186"/>
    </source>
</evidence>
<dbReference type="SUPFAM" id="SSF54236">
    <property type="entry name" value="Ubiquitin-like"/>
    <property type="match status" value="1"/>
</dbReference>
<evidence type="ECO:0000256" key="2">
    <source>
        <dbReference type="ARBA" id="ARBA00006286"/>
    </source>
</evidence>
<dbReference type="InterPro" id="IPR032675">
    <property type="entry name" value="LRR_dom_sf"/>
</dbReference>
<accession>A0A452IK45</accession>
<evidence type="ECO:0000256" key="4">
    <source>
        <dbReference type="ARBA" id="ARBA00022490"/>
    </source>
</evidence>
<evidence type="ECO:0000256" key="1">
    <source>
        <dbReference type="ARBA" id="ARBA00004245"/>
    </source>
</evidence>
<evidence type="ECO:0000313" key="14">
    <source>
        <dbReference type="Proteomes" id="UP000291020"/>
    </source>
</evidence>
<dbReference type="SUPFAM" id="SSF74924">
    <property type="entry name" value="Cap-Gly domain"/>
    <property type="match status" value="1"/>
</dbReference>
<comment type="function">
    <text evidence="11">Tubulin-folding protein; involved in the second step of the tubulin folding pathway.</text>
</comment>
<dbReference type="PANTHER" id="PTHR18849:SF0">
    <property type="entry name" value="CILIA- AND FLAGELLA-ASSOCIATED PROTEIN 410-RELATED"/>
    <property type="match status" value="1"/>
</dbReference>
<evidence type="ECO:0000256" key="9">
    <source>
        <dbReference type="ARBA" id="ARBA00026055"/>
    </source>
</evidence>
<comment type="subunit">
    <text evidence="9">Supercomplex made of cofactors A to E. Cofactors A and D function by capturing and stabilizing tubulin in a quasi-native conformation. Cofactor E binds to the cofactor D-tubulin complex; interaction with cofactor C then causes the release of tubulin polypeptides that are committed to the native state.</text>
</comment>
<dbReference type="InterPro" id="IPR000938">
    <property type="entry name" value="CAP-Gly_domain"/>
</dbReference>
<dbReference type="AlphaFoldDB" id="A0A452IK45"/>
<evidence type="ECO:0000313" key="13">
    <source>
        <dbReference type="Ensembl" id="ENSGAGP00000028251.1"/>
    </source>
</evidence>
<evidence type="ECO:0000259" key="12">
    <source>
        <dbReference type="PROSITE" id="PS50245"/>
    </source>
</evidence>
<dbReference type="Gene3D" id="3.10.20.90">
    <property type="entry name" value="Phosphatidylinositol 3-kinase Catalytic Subunit, Chain A, domain 1"/>
    <property type="match status" value="1"/>
</dbReference>
<sequence length="570" mass="64467">MTSSVPSDVVGRRILCDTEYATVRYAGSVPPTTGLWLGVEWDNPQRGKHNGNHEGVQYFKCDHPTGGSFIRPNKANFGVDFLIAVKNRYGLNVEQDVERETENALVIGKKTVELVGFDSVIEQQSQLNKLVDISVRECAVSHAGQKEEISRTCPNIRSINLSKNLLPSWEKVTDIACQVQNLESLDLSENKIKFPSDSASITCTLSKLRVLALNRTGITWAEVLLCAPGWPALEELYLASNDITVLERPINVLQTLKLLDLSNNQLIDGSQLHLIAYLPRLEQLILSNTGISSIHFPDVGFGCKTKMFPLLQRLVVDDNKILQWSFINELDKLQCLQSLHCQNNPLMGTEKNPETVRQLIIAKIGQLKFLNKSEIFPDERKGAELDYRKMFGNDWIMAGGNQNPDKNRPNEEFLAAHPRYQLLCLKYGAPEEGELKRQQPFILKNQLLTLTIKCPDKPDQKPIEKKLPDSMTIQKVKGLLYRLLKIPGSELKLSYESSKVFNPRQRKKRALALFSKKTIISYLLFCLVQFYSDIPLESHTISIIEYPKTGNDNGVKDSEVHTDNVVFRKH</sequence>
<keyword evidence="14" id="KW-1185">Reference proteome</keyword>
<dbReference type="InterPro" id="IPR044079">
    <property type="entry name" value="Ubl_TBCE"/>
</dbReference>
<dbReference type="SMART" id="SM01052">
    <property type="entry name" value="CAP_GLY"/>
    <property type="match status" value="1"/>
</dbReference>
<proteinExistence type="inferred from homology"/>
<comment type="subcellular location">
    <subcellularLocation>
        <location evidence="1">Cytoplasm</location>
        <location evidence="1">Cytoskeleton</location>
    </subcellularLocation>
</comment>
<evidence type="ECO:0000256" key="5">
    <source>
        <dbReference type="ARBA" id="ARBA00022614"/>
    </source>
</evidence>
<dbReference type="Pfam" id="PF13855">
    <property type="entry name" value="LRR_8"/>
    <property type="match status" value="1"/>
</dbReference>
<dbReference type="FunFam" id="3.80.10.10:FF:000268">
    <property type="entry name" value="Tubulin-specific chaperone E"/>
    <property type="match status" value="1"/>
</dbReference>
<name>A0A452IK45_9SAUR</name>
<keyword evidence="7" id="KW-0143">Chaperone</keyword>
<reference evidence="14" key="1">
    <citation type="journal article" date="2017" name="PLoS ONE">
        <title>The Agassiz's desert tortoise genome provides a resource for the conservation of a threatened species.</title>
        <authorList>
            <person name="Tollis M."/>
            <person name="DeNardo D.F."/>
            <person name="Cornelius J.A."/>
            <person name="Dolby G.A."/>
            <person name="Edwards T."/>
            <person name="Henen B.T."/>
            <person name="Karl A.E."/>
            <person name="Murphy R.W."/>
            <person name="Kusumi K."/>
        </authorList>
    </citation>
    <scope>NUCLEOTIDE SEQUENCE [LARGE SCALE GENOMIC DNA]</scope>
</reference>
<dbReference type="CDD" id="cd17044">
    <property type="entry name" value="Ubl_TBCE"/>
    <property type="match status" value="1"/>
</dbReference>
<dbReference type="Pfam" id="PF01302">
    <property type="entry name" value="CAP_GLY"/>
    <property type="match status" value="1"/>
</dbReference>
<dbReference type="Proteomes" id="UP000291020">
    <property type="component" value="Unassembled WGS sequence"/>
</dbReference>
<dbReference type="InterPro" id="IPR001611">
    <property type="entry name" value="Leu-rich_rpt"/>
</dbReference>
<organism evidence="13 14">
    <name type="scientific">Gopherus agassizii</name>
    <name type="common">Agassiz's desert tortoise</name>
    <dbReference type="NCBI Taxonomy" id="38772"/>
    <lineage>
        <taxon>Eukaryota</taxon>
        <taxon>Metazoa</taxon>
        <taxon>Chordata</taxon>
        <taxon>Craniata</taxon>
        <taxon>Vertebrata</taxon>
        <taxon>Euteleostomi</taxon>
        <taxon>Archelosauria</taxon>
        <taxon>Testudinata</taxon>
        <taxon>Testudines</taxon>
        <taxon>Cryptodira</taxon>
        <taxon>Durocryptodira</taxon>
        <taxon>Testudinoidea</taxon>
        <taxon>Testudinidae</taxon>
        <taxon>Gopherus</taxon>
    </lineage>
</organism>
<keyword evidence="8" id="KW-0206">Cytoskeleton</keyword>
<evidence type="ECO:0000256" key="6">
    <source>
        <dbReference type="ARBA" id="ARBA00022737"/>
    </source>
</evidence>
<keyword evidence="5" id="KW-0433">Leucine-rich repeat</keyword>
<evidence type="ECO:0000256" key="8">
    <source>
        <dbReference type="ARBA" id="ARBA00023212"/>
    </source>
</evidence>
<dbReference type="Ensembl" id="ENSGAGT00000032106.1">
    <property type="protein sequence ID" value="ENSGAGP00000028251.1"/>
    <property type="gene ID" value="ENSGAGG00000020530.1"/>
</dbReference>
<protein>
    <recommendedName>
        <fullName evidence="3">Tubulin-specific chaperone E</fullName>
    </recommendedName>
    <alternativeName>
        <fullName evidence="10">Tubulin-folding cofactor E</fullName>
    </alternativeName>
</protein>
<dbReference type="PANTHER" id="PTHR18849">
    <property type="entry name" value="LEUCINE RICH REPEAT PROTEIN"/>
    <property type="match status" value="1"/>
</dbReference>
<dbReference type="FunFam" id="3.80.10.10:FF:001017">
    <property type="entry name" value="Tubulin-specific chaperone E"/>
    <property type="match status" value="1"/>
</dbReference>
<reference evidence="13" key="2">
    <citation type="submission" date="2025-08" db="UniProtKB">
        <authorList>
            <consortium name="Ensembl"/>
        </authorList>
    </citation>
    <scope>IDENTIFICATION</scope>
</reference>
<reference evidence="13" key="3">
    <citation type="submission" date="2025-09" db="UniProtKB">
        <authorList>
            <consortium name="Ensembl"/>
        </authorList>
    </citation>
    <scope>IDENTIFICATION</scope>
</reference>
<dbReference type="STRING" id="38772.ENSGAGP00000028251"/>
<evidence type="ECO:0000256" key="11">
    <source>
        <dbReference type="ARBA" id="ARBA00058684"/>
    </source>
</evidence>
<evidence type="ECO:0000256" key="10">
    <source>
        <dbReference type="ARBA" id="ARBA00030180"/>
    </source>
</evidence>
<dbReference type="Gene3D" id="3.80.10.10">
    <property type="entry name" value="Ribonuclease Inhibitor"/>
    <property type="match status" value="2"/>
</dbReference>
<keyword evidence="6" id="KW-0677">Repeat</keyword>
<dbReference type="PROSITE" id="PS50245">
    <property type="entry name" value="CAP_GLY_2"/>
    <property type="match status" value="1"/>
</dbReference>
<feature type="domain" description="CAP-Gly" evidence="12">
    <location>
        <begin position="27"/>
        <end position="71"/>
    </location>
</feature>
<dbReference type="GO" id="GO:0007010">
    <property type="term" value="P:cytoskeleton organization"/>
    <property type="evidence" value="ECO:0007669"/>
    <property type="project" value="TreeGrafter"/>
</dbReference>
<keyword evidence="4" id="KW-0963">Cytoplasm</keyword>
<dbReference type="GO" id="GO:0005856">
    <property type="term" value="C:cytoskeleton"/>
    <property type="evidence" value="ECO:0007669"/>
    <property type="project" value="UniProtKB-SubCell"/>
</dbReference>
<evidence type="ECO:0000256" key="3">
    <source>
        <dbReference type="ARBA" id="ARBA00015004"/>
    </source>
</evidence>
<dbReference type="SUPFAM" id="SSF52058">
    <property type="entry name" value="L domain-like"/>
    <property type="match status" value="1"/>
</dbReference>
<dbReference type="FunFam" id="2.30.30.190:FF:000008">
    <property type="entry name" value="Tubulin-specific chaperone E"/>
    <property type="match status" value="1"/>
</dbReference>
<dbReference type="InterPro" id="IPR029071">
    <property type="entry name" value="Ubiquitin-like_domsf"/>
</dbReference>
<dbReference type="Gene3D" id="2.30.30.190">
    <property type="entry name" value="CAP Gly-rich-like domain"/>
    <property type="match status" value="1"/>
</dbReference>